<evidence type="ECO:0008006" key="2">
    <source>
        <dbReference type="Google" id="ProtNLM"/>
    </source>
</evidence>
<proteinExistence type="predicted"/>
<dbReference type="AlphaFoldDB" id="A0A3B0TMD3"/>
<dbReference type="EMBL" id="UOEP01000051">
    <property type="protein sequence ID" value="VAW15642.1"/>
    <property type="molecule type" value="Genomic_DNA"/>
</dbReference>
<reference evidence="1" key="1">
    <citation type="submission" date="2018-06" db="EMBL/GenBank/DDBJ databases">
        <authorList>
            <person name="Zhirakovskaya E."/>
        </authorList>
    </citation>
    <scope>NUCLEOTIDE SEQUENCE</scope>
</reference>
<protein>
    <recommendedName>
        <fullName evidence="2">Four helix bundle protein</fullName>
    </recommendedName>
</protein>
<sequence length="126" mass="14024">MKDELHGKVLSYAIKVIVFSGKLPDTPELQYLKSRLIVCVSEFCENCSEALSLQNSNGWEQRMRTGLHRLNVCVRLLLVIEKKSKNTDKLFAADFASIITEAEELKNTLLGHKGLHTGSGGHIPVC</sequence>
<name>A0A3B0TMD3_9ZZZZ</name>
<organism evidence="1">
    <name type="scientific">hydrothermal vent metagenome</name>
    <dbReference type="NCBI Taxonomy" id="652676"/>
    <lineage>
        <taxon>unclassified sequences</taxon>
        <taxon>metagenomes</taxon>
        <taxon>ecological metagenomes</taxon>
    </lineage>
</organism>
<gene>
    <name evidence="1" type="ORF">MNBD_BACTEROID01-91</name>
</gene>
<evidence type="ECO:0000313" key="1">
    <source>
        <dbReference type="EMBL" id="VAW15642.1"/>
    </source>
</evidence>
<accession>A0A3B0TMD3</accession>